<evidence type="ECO:0000313" key="3">
    <source>
        <dbReference type="Proteomes" id="UP000426246"/>
    </source>
</evidence>
<keyword evidence="3" id="KW-1185">Reference proteome</keyword>
<dbReference type="Proteomes" id="UP000426246">
    <property type="component" value="Chromosome"/>
</dbReference>
<dbReference type="RefSeq" id="WP_155705401.1">
    <property type="nucleotide sequence ID" value="NZ_CP034235.1"/>
</dbReference>
<name>A0A6B8RW50_9BACL</name>
<dbReference type="EMBL" id="CP034235">
    <property type="protein sequence ID" value="QGR00133.1"/>
    <property type="molecule type" value="Genomic_DNA"/>
</dbReference>
<evidence type="ECO:0000313" key="2">
    <source>
        <dbReference type="EMBL" id="QGR00133.1"/>
    </source>
</evidence>
<organism evidence="2 3">
    <name type="scientific">Paenibacillus psychroresistens</name>
    <dbReference type="NCBI Taxonomy" id="1778678"/>
    <lineage>
        <taxon>Bacteria</taxon>
        <taxon>Bacillati</taxon>
        <taxon>Bacillota</taxon>
        <taxon>Bacilli</taxon>
        <taxon>Bacillales</taxon>
        <taxon>Paenibacillaceae</taxon>
        <taxon>Paenibacillus</taxon>
    </lineage>
</organism>
<dbReference type="InterPro" id="IPR025006">
    <property type="entry name" value="DUF3900"/>
</dbReference>
<dbReference type="Pfam" id="PF13037">
    <property type="entry name" value="DUF3898"/>
    <property type="match status" value="1"/>
</dbReference>
<dbReference type="Pfam" id="PF13039">
    <property type="entry name" value="DUF3900"/>
    <property type="match status" value="1"/>
</dbReference>
<gene>
    <name evidence="2" type="ORF">EHS13_16970</name>
</gene>
<sequence>MEFSIDYLSFFVVQAEDKETNATKAFKHYQTLNQESYQESDLKGFLNSEFARIAKRKVEKNPNTDQAPTKIGHFIVEPGYELDSNPNYNLLQYILTADTKGDFQDQCDGLVRLYMETSSVRGGAFIISRAKLPKYTEASFLFVMKCDFEPNIARISDEKNLISQVEMAISARNIKSIQYPYMPEPGMIEESELKIHQASHARYFEDFLKFISYEKSMPEIMNEQMSNMVYEYIEQKYPDKEDEERKDEVASLEVWAASEKRVLQKKWEPEQVIEATTQLVEQKEDIELKFKLDGINIKALLSDYGNQLHITQLNGRYVILIEGELIQFEKGVSPVELLNPPQLHDVIDQIKLRMKEE</sequence>
<proteinExistence type="predicted"/>
<evidence type="ECO:0000259" key="1">
    <source>
        <dbReference type="Pfam" id="PF13037"/>
    </source>
</evidence>
<dbReference type="KEGG" id="ppsc:EHS13_16970"/>
<feature type="domain" description="DUF3898" evidence="1">
    <location>
        <begin position="263"/>
        <end position="351"/>
    </location>
</feature>
<protein>
    <submittedName>
        <fullName evidence="2">DUF3900 domain-containing protein</fullName>
    </submittedName>
</protein>
<dbReference type="InterPro" id="IPR025012">
    <property type="entry name" value="DUF3898"/>
</dbReference>
<reference evidence="3" key="1">
    <citation type="submission" date="2018-11" db="EMBL/GenBank/DDBJ databases">
        <title>Complete genome sequence of Paenibacillus sp. ML311-T8.</title>
        <authorList>
            <person name="Nam Y.-D."/>
            <person name="Kang J."/>
            <person name="Chung W.-H."/>
            <person name="Park Y.S."/>
        </authorList>
    </citation>
    <scope>NUCLEOTIDE SEQUENCE [LARGE SCALE GENOMIC DNA]</scope>
    <source>
        <strain evidence="3">ML311-T8</strain>
    </source>
</reference>
<dbReference type="AlphaFoldDB" id="A0A6B8RW50"/>
<dbReference type="OrthoDB" id="2974172at2"/>
<accession>A0A6B8RW50</accession>